<comment type="caution">
    <text evidence="1">The sequence shown here is derived from an EMBL/GenBank/DDBJ whole genome shotgun (WGS) entry which is preliminary data.</text>
</comment>
<gene>
    <name evidence="1" type="ORF">P7K49_040487</name>
</gene>
<protein>
    <recommendedName>
        <fullName evidence="3">Secreted protein</fullName>
    </recommendedName>
</protein>
<evidence type="ECO:0008006" key="3">
    <source>
        <dbReference type="Google" id="ProtNLM"/>
    </source>
</evidence>
<keyword evidence="2" id="KW-1185">Reference proteome</keyword>
<dbReference type="EMBL" id="JASSZA010000032">
    <property type="protein sequence ID" value="KAK2082501.1"/>
    <property type="molecule type" value="Genomic_DNA"/>
</dbReference>
<accession>A0ABQ9TCS2</accession>
<evidence type="ECO:0000313" key="2">
    <source>
        <dbReference type="Proteomes" id="UP001266305"/>
    </source>
</evidence>
<proteinExistence type="predicted"/>
<sequence>MDLVMLRTCFGISAAAPTARTPASPHFCAITRDTFSPPLRPTPVGSPAPQRAQPAAPRIVPFIKTSPCTVSLKSCLCVHVGDSHLW</sequence>
<organism evidence="1 2">
    <name type="scientific">Saguinus oedipus</name>
    <name type="common">Cotton-top tamarin</name>
    <name type="synonym">Oedipomidas oedipus</name>
    <dbReference type="NCBI Taxonomy" id="9490"/>
    <lineage>
        <taxon>Eukaryota</taxon>
        <taxon>Metazoa</taxon>
        <taxon>Chordata</taxon>
        <taxon>Craniata</taxon>
        <taxon>Vertebrata</taxon>
        <taxon>Euteleostomi</taxon>
        <taxon>Mammalia</taxon>
        <taxon>Eutheria</taxon>
        <taxon>Euarchontoglires</taxon>
        <taxon>Primates</taxon>
        <taxon>Haplorrhini</taxon>
        <taxon>Platyrrhini</taxon>
        <taxon>Cebidae</taxon>
        <taxon>Callitrichinae</taxon>
        <taxon>Saguinus</taxon>
    </lineage>
</organism>
<reference evidence="1 2" key="1">
    <citation type="submission" date="2023-05" db="EMBL/GenBank/DDBJ databases">
        <title>B98-5 Cell Line De Novo Hybrid Assembly: An Optical Mapping Approach.</title>
        <authorList>
            <person name="Kananen K."/>
            <person name="Auerbach J.A."/>
            <person name="Kautto E."/>
            <person name="Blachly J.S."/>
        </authorList>
    </citation>
    <scope>NUCLEOTIDE SEQUENCE [LARGE SCALE GENOMIC DNA]</scope>
    <source>
        <strain evidence="1">B95-8</strain>
        <tissue evidence="1">Cell line</tissue>
    </source>
</reference>
<dbReference type="Proteomes" id="UP001266305">
    <property type="component" value="Unassembled WGS sequence"/>
</dbReference>
<evidence type="ECO:0000313" key="1">
    <source>
        <dbReference type="EMBL" id="KAK2082501.1"/>
    </source>
</evidence>
<feature type="non-terminal residue" evidence="1">
    <location>
        <position position="86"/>
    </location>
</feature>
<name>A0ABQ9TCS2_SAGOE</name>